<accession>A0A2I0XIX6</accession>
<organism evidence="1 2">
    <name type="scientific">Dendrobium catenatum</name>
    <dbReference type="NCBI Taxonomy" id="906689"/>
    <lineage>
        <taxon>Eukaryota</taxon>
        <taxon>Viridiplantae</taxon>
        <taxon>Streptophyta</taxon>
        <taxon>Embryophyta</taxon>
        <taxon>Tracheophyta</taxon>
        <taxon>Spermatophyta</taxon>
        <taxon>Magnoliopsida</taxon>
        <taxon>Liliopsida</taxon>
        <taxon>Asparagales</taxon>
        <taxon>Orchidaceae</taxon>
        <taxon>Epidendroideae</taxon>
        <taxon>Malaxideae</taxon>
        <taxon>Dendrobiinae</taxon>
        <taxon>Dendrobium</taxon>
    </lineage>
</organism>
<dbReference type="EMBL" id="KZ501849">
    <property type="protein sequence ID" value="PKU87844.1"/>
    <property type="molecule type" value="Genomic_DNA"/>
</dbReference>
<reference evidence="1 2" key="1">
    <citation type="journal article" date="2016" name="Sci. Rep.">
        <title>The Dendrobium catenatum Lindl. genome sequence provides insights into polysaccharide synthase, floral development and adaptive evolution.</title>
        <authorList>
            <person name="Zhang G.Q."/>
            <person name="Xu Q."/>
            <person name="Bian C."/>
            <person name="Tsai W.C."/>
            <person name="Yeh C.M."/>
            <person name="Liu K.W."/>
            <person name="Yoshida K."/>
            <person name="Zhang L.S."/>
            <person name="Chang S.B."/>
            <person name="Chen F."/>
            <person name="Shi Y."/>
            <person name="Su Y.Y."/>
            <person name="Zhang Y.Q."/>
            <person name="Chen L.J."/>
            <person name="Yin Y."/>
            <person name="Lin M."/>
            <person name="Huang H."/>
            <person name="Deng H."/>
            <person name="Wang Z.W."/>
            <person name="Zhu S.L."/>
            <person name="Zhao X."/>
            <person name="Deng C."/>
            <person name="Niu S.C."/>
            <person name="Huang J."/>
            <person name="Wang M."/>
            <person name="Liu G.H."/>
            <person name="Yang H.J."/>
            <person name="Xiao X.J."/>
            <person name="Hsiao Y.Y."/>
            <person name="Wu W.L."/>
            <person name="Chen Y.Y."/>
            <person name="Mitsuda N."/>
            <person name="Ohme-Takagi M."/>
            <person name="Luo Y.B."/>
            <person name="Van de Peer Y."/>
            <person name="Liu Z.J."/>
        </authorList>
    </citation>
    <scope>NUCLEOTIDE SEQUENCE [LARGE SCALE GENOMIC DNA]</scope>
    <source>
        <tissue evidence="1">The whole plant</tissue>
    </source>
</reference>
<gene>
    <name evidence="1" type="ORF">MA16_Dca017616</name>
</gene>
<proteinExistence type="predicted"/>
<dbReference type="AlphaFoldDB" id="A0A2I0XIX6"/>
<name>A0A2I0XIX6_9ASPA</name>
<reference evidence="1 2" key="2">
    <citation type="journal article" date="2017" name="Nature">
        <title>The Apostasia genome and the evolution of orchids.</title>
        <authorList>
            <person name="Zhang G.Q."/>
            <person name="Liu K.W."/>
            <person name="Li Z."/>
            <person name="Lohaus R."/>
            <person name="Hsiao Y.Y."/>
            <person name="Niu S.C."/>
            <person name="Wang J.Y."/>
            <person name="Lin Y.C."/>
            <person name="Xu Q."/>
            <person name="Chen L.J."/>
            <person name="Yoshida K."/>
            <person name="Fujiwara S."/>
            <person name="Wang Z.W."/>
            <person name="Zhang Y.Q."/>
            <person name="Mitsuda N."/>
            <person name="Wang M."/>
            <person name="Liu G.H."/>
            <person name="Pecoraro L."/>
            <person name="Huang H.X."/>
            <person name="Xiao X.J."/>
            <person name="Lin M."/>
            <person name="Wu X.Y."/>
            <person name="Wu W.L."/>
            <person name="Chen Y.Y."/>
            <person name="Chang S.B."/>
            <person name="Sakamoto S."/>
            <person name="Ohme-Takagi M."/>
            <person name="Yagi M."/>
            <person name="Zeng S.J."/>
            <person name="Shen C.Y."/>
            <person name="Yeh C.M."/>
            <person name="Luo Y.B."/>
            <person name="Tsai W.C."/>
            <person name="Van de Peer Y."/>
            <person name="Liu Z.J."/>
        </authorList>
    </citation>
    <scope>NUCLEOTIDE SEQUENCE [LARGE SCALE GENOMIC DNA]</scope>
    <source>
        <tissue evidence="1">The whole plant</tissue>
    </source>
</reference>
<dbReference type="Proteomes" id="UP000233837">
    <property type="component" value="Unassembled WGS sequence"/>
</dbReference>
<sequence length="138" mass="15661">MGAWSRELELCVREEANGRGEIAWSRTEEEGFGRRAIPKASTGLVFNDAREVRSRRRRRIPGNRCERRRRSNASAGFQAAYRADFEDPLDKVCSIIHFLFSFGFDPEVNKGQHTMGVMNGPMCLQLLQSLVQGSGHLF</sequence>
<protein>
    <submittedName>
        <fullName evidence="1">Uncharacterized protein</fullName>
    </submittedName>
</protein>
<evidence type="ECO:0000313" key="1">
    <source>
        <dbReference type="EMBL" id="PKU87844.1"/>
    </source>
</evidence>
<keyword evidence="2" id="KW-1185">Reference proteome</keyword>
<evidence type="ECO:0000313" key="2">
    <source>
        <dbReference type="Proteomes" id="UP000233837"/>
    </source>
</evidence>